<dbReference type="InterPro" id="IPR004243">
    <property type="entry name" value="McpVI"/>
</dbReference>
<dbReference type="GO" id="GO:0043657">
    <property type="term" value="C:host cell"/>
    <property type="evidence" value="ECO:0007669"/>
    <property type="project" value="GOC"/>
</dbReference>
<keyword evidence="15" id="KW-1160">Virus entry into host cell</keyword>
<evidence type="ECO:0000256" key="7">
    <source>
        <dbReference type="ARBA" id="ARBA00022844"/>
    </source>
</evidence>
<keyword evidence="13" id="KW-1015">Disulfide bond</keyword>
<evidence type="ECO:0000313" key="16">
    <source>
        <dbReference type="EMBL" id="QGX86425.1"/>
    </source>
</evidence>
<organism evidence="16 17">
    <name type="scientific">Duck adenovirus 1</name>
    <name type="common">DAdV-1</name>
    <dbReference type="NCBI Taxonomy" id="130329"/>
    <lineage>
        <taxon>Viruses</taxon>
        <taxon>Varidnaviria</taxon>
        <taxon>Bamfordvirae</taxon>
        <taxon>Preplasmiviricota</taxon>
        <taxon>Polisuviricotina</taxon>
        <taxon>Pharingeaviricetes</taxon>
        <taxon>Rowavirales</taxon>
        <taxon>Adenoviridae</taxon>
        <taxon>Barthadenovirus</taxon>
        <taxon>Barthadenovirus galloanserae</taxon>
        <taxon>Duck atadenovirus A</taxon>
    </lineage>
</organism>
<dbReference type="GO" id="GO:0075521">
    <property type="term" value="P:microtubule-dependent intracellular transport of viral material towards nucleus"/>
    <property type="evidence" value="ECO:0007669"/>
    <property type="project" value="UniProtKB-KW"/>
</dbReference>
<name>A0A6B9EV17_DADV1</name>
<keyword evidence="4" id="KW-1162">Viral penetration into host cytoplasm</keyword>
<keyword evidence="3" id="KW-0945">Host-virus interaction</keyword>
<evidence type="ECO:0000256" key="10">
    <source>
        <dbReference type="ARBA" id="ARBA00022952"/>
    </source>
</evidence>
<reference evidence="16 17" key="1">
    <citation type="journal article" date="2019" name="Can. Vet. J.">
        <title>First reported outbreak of Duck atadenovirus A tracheobronchitis in 3-week-old ducklings in Quebec including whole genome sequence of the virus.</title>
        <authorList>
            <person name="Chenier S."/>
            <person name="Desroches M."/>
            <person name="Provost C."/>
            <person name="Bournival V."/>
            <person name="St-Sauveur V.G."/>
            <person name="Koszegi M."/>
            <person name="Gagnon C.A."/>
        </authorList>
    </citation>
    <scope>NUCLEOTIDE SEQUENCE [LARGE SCALE GENOMIC DNA]</scope>
    <source>
        <strain evidence="16 17">FMV-19-2234581</strain>
    </source>
</reference>
<keyword evidence="7" id="KW-0946">Virion</keyword>
<evidence type="ECO:0000256" key="13">
    <source>
        <dbReference type="ARBA" id="ARBA00023157"/>
    </source>
</evidence>
<keyword evidence="6" id="KW-0832">Ubl conjugation</keyword>
<keyword evidence="12" id="KW-1176">Cytoplasmic inwards viral transport</keyword>
<accession>A0A6B9EV17</accession>
<keyword evidence="11" id="KW-1174">Viral penetration via lysis of host organellar membrane</keyword>
<evidence type="ECO:0000256" key="5">
    <source>
        <dbReference type="ARBA" id="ARBA00022612"/>
    </source>
</evidence>
<proteinExistence type="predicted"/>
<dbReference type="Proteomes" id="UP000434273">
    <property type="component" value="Segment"/>
</dbReference>
<evidence type="ECO:0000256" key="4">
    <source>
        <dbReference type="ARBA" id="ARBA00022595"/>
    </source>
</evidence>
<evidence type="ECO:0000256" key="6">
    <source>
        <dbReference type="ARBA" id="ARBA00022843"/>
    </source>
</evidence>
<evidence type="ECO:0000256" key="11">
    <source>
        <dbReference type="ARBA" id="ARBA00023099"/>
    </source>
</evidence>
<keyword evidence="5" id="KW-1188">Viral release from host cell</keyword>
<evidence type="ECO:0000256" key="3">
    <source>
        <dbReference type="ARBA" id="ARBA00022581"/>
    </source>
</evidence>
<evidence type="ECO:0000256" key="8">
    <source>
        <dbReference type="ARBA" id="ARBA00022921"/>
    </source>
</evidence>
<protein>
    <submittedName>
        <fullName evidence="16">PVI protein</fullName>
    </submittedName>
</protein>
<dbReference type="Pfam" id="PF02993">
    <property type="entry name" value="MCPVI"/>
    <property type="match status" value="1"/>
</dbReference>
<keyword evidence="14" id="KW-1035">Host cytoplasm</keyword>
<evidence type="ECO:0000256" key="2">
    <source>
        <dbReference type="ARBA" id="ARBA00022562"/>
    </source>
</evidence>
<dbReference type="GO" id="GO:0039664">
    <property type="term" value="P:lysis of host organelle involved in viral entry into host cell"/>
    <property type="evidence" value="ECO:0007669"/>
    <property type="project" value="UniProtKB-KW"/>
</dbReference>
<evidence type="ECO:0000256" key="14">
    <source>
        <dbReference type="ARBA" id="ARBA00023200"/>
    </source>
</evidence>
<keyword evidence="10" id="KW-1177">Microtubular inwards viral transport</keyword>
<keyword evidence="8" id="KW-0426">Late protein</keyword>
<evidence type="ECO:0000256" key="9">
    <source>
        <dbReference type="ARBA" id="ARBA00022950"/>
    </source>
</evidence>
<sequence length="230" mass="24301">MAFARLAPHCGLTPVYGLRIGNSDMRGGFSWASLGSSLSSGLSRIGSAVANTARQIGNSQAFQQAKSGFLQSGILENVGQLAGQAVSSLVDVGRIKLEQDVQNLRDKVLGERQQHQGHPMPYPHIVQPPPEPVVRPPALPPVPALPALPPPIPLPPPAVVEPPVVAPAIAAPSLAAPVEADMPPASEPVADTVVDRRRRNKKRKRVSGWGAALDSMVGDGVRYGSQRYCY</sequence>
<dbReference type="GO" id="GO:0019028">
    <property type="term" value="C:viral capsid"/>
    <property type="evidence" value="ECO:0007669"/>
    <property type="project" value="UniProtKB-KW"/>
</dbReference>
<keyword evidence="2" id="KW-1048">Host nucleus</keyword>
<keyword evidence="1" id="KW-0167">Capsid protein</keyword>
<evidence type="ECO:0000256" key="15">
    <source>
        <dbReference type="ARBA" id="ARBA00023296"/>
    </source>
</evidence>
<keyword evidence="9" id="KW-0118">Viral capsid assembly</keyword>
<dbReference type="EMBL" id="MN310513">
    <property type="protein sequence ID" value="QGX86425.1"/>
    <property type="molecule type" value="Genomic_DNA"/>
</dbReference>
<evidence type="ECO:0000313" key="17">
    <source>
        <dbReference type="Proteomes" id="UP000434273"/>
    </source>
</evidence>
<evidence type="ECO:0000256" key="1">
    <source>
        <dbReference type="ARBA" id="ARBA00022561"/>
    </source>
</evidence>
<evidence type="ECO:0000256" key="12">
    <source>
        <dbReference type="ARBA" id="ARBA00023120"/>
    </source>
</evidence>